<dbReference type="InterPro" id="IPR020449">
    <property type="entry name" value="Tscrpt_reg_AraC-type_HTH"/>
</dbReference>
<name>A0ABZ1Z0S2_9NOCA</name>
<dbReference type="RefSeq" id="WP_327093664.1">
    <property type="nucleotide sequence ID" value="NZ_CP109149.1"/>
</dbReference>
<dbReference type="PROSITE" id="PS01124">
    <property type="entry name" value="HTH_ARAC_FAMILY_2"/>
    <property type="match status" value="1"/>
</dbReference>
<keyword evidence="3" id="KW-0804">Transcription</keyword>
<keyword evidence="6" id="KW-1185">Reference proteome</keyword>
<evidence type="ECO:0000256" key="1">
    <source>
        <dbReference type="ARBA" id="ARBA00023015"/>
    </source>
</evidence>
<proteinExistence type="predicted"/>
<dbReference type="InterPro" id="IPR018062">
    <property type="entry name" value="HTH_AraC-typ_CS"/>
</dbReference>
<feature type="domain" description="HTH araC/xylS-type" evidence="4">
    <location>
        <begin position="213"/>
        <end position="314"/>
    </location>
</feature>
<dbReference type="SMART" id="SM00342">
    <property type="entry name" value="HTH_ARAC"/>
    <property type="match status" value="1"/>
</dbReference>
<evidence type="ECO:0000256" key="3">
    <source>
        <dbReference type="ARBA" id="ARBA00023163"/>
    </source>
</evidence>
<dbReference type="PRINTS" id="PR00032">
    <property type="entry name" value="HTHARAC"/>
</dbReference>
<dbReference type="SUPFAM" id="SSF46689">
    <property type="entry name" value="Homeodomain-like"/>
    <property type="match status" value="1"/>
</dbReference>
<dbReference type="PROSITE" id="PS00041">
    <property type="entry name" value="HTH_ARAC_FAMILY_1"/>
    <property type="match status" value="1"/>
</dbReference>
<evidence type="ECO:0000259" key="4">
    <source>
        <dbReference type="PROSITE" id="PS01124"/>
    </source>
</evidence>
<evidence type="ECO:0000313" key="6">
    <source>
        <dbReference type="Proteomes" id="UP001432062"/>
    </source>
</evidence>
<dbReference type="EMBL" id="CP109441">
    <property type="protein sequence ID" value="WUV48871.1"/>
    <property type="molecule type" value="Genomic_DNA"/>
</dbReference>
<dbReference type="Pfam" id="PF14525">
    <property type="entry name" value="AraC_binding_2"/>
    <property type="match status" value="1"/>
</dbReference>
<keyword evidence="1" id="KW-0805">Transcription regulation</keyword>
<sequence length="321" mass="36226">MNQAAIADSTTTNVVDPHERAEYWADLISTYHCRLGYRFPSRTDFRGHTQLRRTDAYQLVGWRSDAVTYLRNPSHIRADPDDDYRLIVPFTGRLSFRTEDRYGILAPGTMCLVAVDRPYAMSMSDSTRGMIITIPRKEIKHRLNRVVPPNHPLDLTTGLGRVTDGILSGLRTESAALTDLQFDSVSERLVDLLCMQILGEPASSPTQLAHVEATARRYIHDHAGDPDLTGTRVAIALGWSLRQIQLAFSDAGTTPSEVIREERLRLARDRLRSPAYQHRSITDIASDLGFGSMSSFSKAFRRRFDTTPGQLREDWRAAPQR</sequence>
<accession>A0ABZ1Z0S2</accession>
<protein>
    <submittedName>
        <fullName evidence="5">Helix-turn-helix domain-containing protein</fullName>
    </submittedName>
</protein>
<gene>
    <name evidence="5" type="ORF">OG563_12150</name>
</gene>
<dbReference type="Pfam" id="PF12833">
    <property type="entry name" value="HTH_18"/>
    <property type="match status" value="1"/>
</dbReference>
<dbReference type="Proteomes" id="UP001432062">
    <property type="component" value="Chromosome"/>
</dbReference>
<keyword evidence="2" id="KW-0238">DNA-binding</keyword>
<dbReference type="InterPro" id="IPR035418">
    <property type="entry name" value="AraC-bd_2"/>
</dbReference>
<dbReference type="InterPro" id="IPR050204">
    <property type="entry name" value="AraC_XylS_family_regulators"/>
</dbReference>
<organism evidence="5 6">
    <name type="scientific">Nocardia vinacea</name>
    <dbReference type="NCBI Taxonomy" id="96468"/>
    <lineage>
        <taxon>Bacteria</taxon>
        <taxon>Bacillati</taxon>
        <taxon>Actinomycetota</taxon>
        <taxon>Actinomycetes</taxon>
        <taxon>Mycobacteriales</taxon>
        <taxon>Nocardiaceae</taxon>
        <taxon>Nocardia</taxon>
    </lineage>
</organism>
<dbReference type="InterPro" id="IPR018060">
    <property type="entry name" value="HTH_AraC"/>
</dbReference>
<dbReference type="Gene3D" id="1.10.10.60">
    <property type="entry name" value="Homeodomain-like"/>
    <property type="match status" value="1"/>
</dbReference>
<evidence type="ECO:0000256" key="2">
    <source>
        <dbReference type="ARBA" id="ARBA00023125"/>
    </source>
</evidence>
<dbReference type="PANTHER" id="PTHR46796:SF6">
    <property type="entry name" value="ARAC SUBFAMILY"/>
    <property type="match status" value="1"/>
</dbReference>
<dbReference type="PANTHER" id="PTHR46796">
    <property type="entry name" value="HTH-TYPE TRANSCRIPTIONAL ACTIVATOR RHAS-RELATED"/>
    <property type="match status" value="1"/>
</dbReference>
<evidence type="ECO:0000313" key="5">
    <source>
        <dbReference type="EMBL" id="WUV48871.1"/>
    </source>
</evidence>
<dbReference type="InterPro" id="IPR009057">
    <property type="entry name" value="Homeodomain-like_sf"/>
</dbReference>
<reference evidence="5" key="1">
    <citation type="submission" date="2022-10" db="EMBL/GenBank/DDBJ databases">
        <title>The complete genomes of actinobacterial strains from the NBC collection.</title>
        <authorList>
            <person name="Joergensen T.S."/>
            <person name="Alvarez Arevalo M."/>
            <person name="Sterndorff E.B."/>
            <person name="Faurdal D."/>
            <person name="Vuksanovic O."/>
            <person name="Mourched A.-S."/>
            <person name="Charusanti P."/>
            <person name="Shaw S."/>
            <person name="Blin K."/>
            <person name="Weber T."/>
        </authorList>
    </citation>
    <scope>NUCLEOTIDE SEQUENCE</scope>
    <source>
        <strain evidence="5">NBC_01482</strain>
    </source>
</reference>